<proteinExistence type="predicted"/>
<dbReference type="AlphaFoldDB" id="A0A2T0UFC2"/>
<keyword evidence="2" id="KW-1185">Reference proteome</keyword>
<evidence type="ECO:0000313" key="1">
    <source>
        <dbReference type="EMBL" id="PRY56548.1"/>
    </source>
</evidence>
<evidence type="ECO:0000313" key="2">
    <source>
        <dbReference type="Proteomes" id="UP000238176"/>
    </source>
</evidence>
<dbReference type="EMBL" id="PVTJ01000009">
    <property type="protein sequence ID" value="PRY56548.1"/>
    <property type="molecule type" value="Genomic_DNA"/>
</dbReference>
<protein>
    <submittedName>
        <fullName evidence="1">Uncharacterized protein</fullName>
    </submittedName>
</protein>
<comment type="caution">
    <text evidence="1">The sequence shown here is derived from an EMBL/GenBank/DDBJ whole genome shotgun (WGS) entry which is preliminary data.</text>
</comment>
<organism evidence="1 2">
    <name type="scientific">Glycomyces artemisiae</name>
    <dbReference type="NCBI Taxonomy" id="1076443"/>
    <lineage>
        <taxon>Bacteria</taxon>
        <taxon>Bacillati</taxon>
        <taxon>Actinomycetota</taxon>
        <taxon>Actinomycetes</taxon>
        <taxon>Glycomycetales</taxon>
        <taxon>Glycomycetaceae</taxon>
        <taxon>Glycomyces</taxon>
    </lineage>
</organism>
<dbReference type="Proteomes" id="UP000238176">
    <property type="component" value="Unassembled WGS sequence"/>
</dbReference>
<sequence length="93" mass="10630">MPDGYPDAEALGWLRTADIEYLGVHIRMTIKPNDRIVELWELDGGRPARWLGNVFRIDAALPGLYLNHKFEAVLKSRTQRDGLAHIAAKFWKS</sequence>
<reference evidence="1 2" key="1">
    <citation type="submission" date="2018-03" db="EMBL/GenBank/DDBJ databases">
        <title>Genomic Encyclopedia of Type Strains, Phase III (KMG-III): the genomes of soil and plant-associated and newly described type strains.</title>
        <authorList>
            <person name="Whitman W."/>
        </authorList>
    </citation>
    <scope>NUCLEOTIDE SEQUENCE [LARGE SCALE GENOMIC DNA]</scope>
    <source>
        <strain evidence="1 2">CGMCC 4.7067</strain>
    </source>
</reference>
<name>A0A2T0UFC2_9ACTN</name>
<gene>
    <name evidence="1" type="ORF">B0I28_109197</name>
</gene>
<accession>A0A2T0UFC2</accession>